<proteinExistence type="inferred from homology"/>
<dbReference type="GO" id="GO:0016853">
    <property type="term" value="F:isomerase activity"/>
    <property type="evidence" value="ECO:0007669"/>
    <property type="project" value="UniProtKB-KW"/>
</dbReference>
<dbReference type="InterPro" id="IPR029045">
    <property type="entry name" value="ClpP/crotonase-like_dom_sf"/>
</dbReference>
<keyword evidence="2" id="KW-0576">Peroxisome</keyword>
<dbReference type="Gene3D" id="3.90.226.10">
    <property type="entry name" value="2-enoyl-CoA Hydratase, Chain A, domain 1"/>
    <property type="match status" value="1"/>
</dbReference>
<dbReference type="InterPro" id="IPR001753">
    <property type="entry name" value="Enoyl-CoA_hydra/iso"/>
</dbReference>
<evidence type="ECO:0000256" key="3">
    <source>
        <dbReference type="ARBA" id="ARBA00023235"/>
    </source>
</evidence>
<keyword evidence="6" id="KW-1185">Reference proteome</keyword>
<name>A0ABU0R6U5_9MICO</name>
<comment type="similarity">
    <text evidence="4">Belongs to the enoyl-CoA hydratase/isomerase family.</text>
</comment>
<dbReference type="Pfam" id="PF00378">
    <property type="entry name" value="ECH_1"/>
    <property type="match status" value="1"/>
</dbReference>
<dbReference type="PANTHER" id="PTHR43684:SF1">
    <property type="entry name" value="ENOYL-COA DELTA ISOMERASE 2"/>
    <property type="match status" value="1"/>
</dbReference>
<accession>A0ABU0R6U5</accession>
<evidence type="ECO:0000256" key="4">
    <source>
        <dbReference type="RuleBase" id="RU003707"/>
    </source>
</evidence>
<protein>
    <submittedName>
        <fullName evidence="5">2-(1,2-epoxy-1,2-dihydrophenyl)acetyl-CoA isomerase</fullName>
        <ecNumber evidence="5">5.3.3.18</ecNumber>
    </submittedName>
</protein>
<dbReference type="EMBL" id="JAUSYY010000001">
    <property type="protein sequence ID" value="MDQ0893803.1"/>
    <property type="molecule type" value="Genomic_DNA"/>
</dbReference>
<comment type="subcellular location">
    <subcellularLocation>
        <location evidence="1">Peroxisome</location>
    </subcellularLocation>
</comment>
<sequence length="282" mass="29076">MSDEAILFEVFEGLAHVTLNRPSRLNAVDPDAIRRWQSIAHEIAERDDIGAVLFDANGRAFCAGGDVLAMSRLAAGQPDAGAVITGLADRIHDGHRVLRESSKPIVAAVQGPVAGGGLGFMLVADVIVASERATFASRYADVALTPDCGVSTLLPEAIGTRRALELTLTSRTLSAAEALDWGLVAEVVAHEELAARARGIADSWLRGAADGAEAGAGAAFGQAKRLVRSGLSRRFQDALDDEARTIGAAFETPAAQAAIAAFAAAAAQSAAKRSQPAATGEA</sequence>
<evidence type="ECO:0000256" key="1">
    <source>
        <dbReference type="ARBA" id="ARBA00004275"/>
    </source>
</evidence>
<comment type="caution">
    <text evidence="5">The sequence shown here is derived from an EMBL/GenBank/DDBJ whole genome shotgun (WGS) entry which is preliminary data.</text>
</comment>
<dbReference type="Proteomes" id="UP001239083">
    <property type="component" value="Unassembled WGS sequence"/>
</dbReference>
<evidence type="ECO:0000313" key="5">
    <source>
        <dbReference type="EMBL" id="MDQ0893803.1"/>
    </source>
</evidence>
<dbReference type="CDD" id="cd06558">
    <property type="entry name" value="crotonase-like"/>
    <property type="match status" value="1"/>
</dbReference>
<dbReference type="InterPro" id="IPR018376">
    <property type="entry name" value="Enoyl-CoA_hyd/isom_CS"/>
</dbReference>
<organism evidence="5 6">
    <name type="scientific">Agromyces ramosus</name>
    <dbReference type="NCBI Taxonomy" id="33879"/>
    <lineage>
        <taxon>Bacteria</taxon>
        <taxon>Bacillati</taxon>
        <taxon>Actinomycetota</taxon>
        <taxon>Actinomycetes</taxon>
        <taxon>Micrococcales</taxon>
        <taxon>Microbacteriaceae</taxon>
        <taxon>Agromyces</taxon>
    </lineage>
</organism>
<dbReference type="SUPFAM" id="SSF52096">
    <property type="entry name" value="ClpP/crotonase"/>
    <property type="match status" value="1"/>
</dbReference>
<dbReference type="InterPro" id="IPR051053">
    <property type="entry name" value="ECH/Chromodomain_protein"/>
</dbReference>
<gene>
    <name evidence="5" type="ORF">QFZ26_001358</name>
</gene>
<evidence type="ECO:0000313" key="6">
    <source>
        <dbReference type="Proteomes" id="UP001239083"/>
    </source>
</evidence>
<keyword evidence="3 5" id="KW-0413">Isomerase</keyword>
<reference evidence="5 6" key="1">
    <citation type="submission" date="2023-07" db="EMBL/GenBank/DDBJ databases">
        <title>Comparative genomics of wheat-associated soil bacteria to identify genetic determinants of phenazine resistance.</title>
        <authorList>
            <person name="Mouncey N."/>
        </authorList>
    </citation>
    <scope>NUCLEOTIDE SEQUENCE [LARGE SCALE GENOMIC DNA]</scope>
    <source>
        <strain evidence="5 6">V3I3</strain>
    </source>
</reference>
<evidence type="ECO:0000256" key="2">
    <source>
        <dbReference type="ARBA" id="ARBA00023140"/>
    </source>
</evidence>
<dbReference type="PANTHER" id="PTHR43684">
    <property type="match status" value="1"/>
</dbReference>
<dbReference type="RefSeq" id="WP_307040529.1">
    <property type="nucleotide sequence ID" value="NZ_JAUSYY010000001.1"/>
</dbReference>
<dbReference type="PROSITE" id="PS00166">
    <property type="entry name" value="ENOYL_COA_HYDRATASE"/>
    <property type="match status" value="1"/>
</dbReference>
<dbReference type="EC" id="5.3.3.18" evidence="5"/>